<comment type="caution">
    <text evidence="4">The sequence shown here is derived from an EMBL/GenBank/DDBJ whole genome shotgun (WGS) entry which is preliminary data.</text>
</comment>
<evidence type="ECO:0000259" key="2">
    <source>
        <dbReference type="PROSITE" id="PS51192"/>
    </source>
</evidence>
<proteinExistence type="predicted"/>
<dbReference type="SMART" id="SM00490">
    <property type="entry name" value="HELICc"/>
    <property type="match status" value="1"/>
</dbReference>
<dbReference type="PANTHER" id="PTHR10799">
    <property type="entry name" value="SNF2/RAD54 HELICASE FAMILY"/>
    <property type="match status" value="1"/>
</dbReference>
<dbReference type="SMART" id="SM00487">
    <property type="entry name" value="DEXDc"/>
    <property type="match status" value="1"/>
</dbReference>
<keyword evidence="5" id="KW-1185">Reference proteome</keyword>
<dbReference type="Pfam" id="PF00176">
    <property type="entry name" value="SNF2-rel_dom"/>
    <property type="match status" value="1"/>
</dbReference>
<dbReference type="InterPro" id="IPR022138">
    <property type="entry name" value="DUF3670"/>
</dbReference>
<evidence type="ECO:0000313" key="4">
    <source>
        <dbReference type="EMBL" id="MBU9711475.1"/>
    </source>
</evidence>
<dbReference type="InterPro" id="IPR000330">
    <property type="entry name" value="SNF2_N"/>
</dbReference>
<dbReference type="CDD" id="cd18793">
    <property type="entry name" value="SF2_C_SNF"/>
    <property type="match status" value="1"/>
</dbReference>
<dbReference type="InterPro" id="IPR049730">
    <property type="entry name" value="SNF2/RAD54-like_C"/>
</dbReference>
<dbReference type="Pfam" id="PF12419">
    <property type="entry name" value="DUF3670"/>
    <property type="match status" value="1"/>
</dbReference>
<name>A0ABS6JCS9_9BACI</name>
<reference evidence="4 5" key="1">
    <citation type="submission" date="2021-06" db="EMBL/GenBank/DDBJ databases">
        <title>Bacillus sp. RD4P76, an endophyte from a halophyte.</title>
        <authorList>
            <person name="Sun J.-Q."/>
        </authorList>
    </citation>
    <scope>NUCLEOTIDE SEQUENCE [LARGE SCALE GENOMIC DNA]</scope>
    <source>
        <strain evidence="4 5">CGMCC 1.15917</strain>
    </source>
</reference>
<dbReference type="RefSeq" id="WP_217065374.1">
    <property type="nucleotide sequence ID" value="NZ_JAHQCS010000073.1"/>
</dbReference>
<dbReference type="InterPro" id="IPR001650">
    <property type="entry name" value="Helicase_C-like"/>
</dbReference>
<sequence>MSLSDHSITLNGLIVSEQDAGILLFEGEISDASDKIFSFPTLLFKQILFQDDEQSFYGFTYEIKEIHITSSAESIIVEGVWIPHPQLHLLQSLLDEWDSRNDIQIAPTLISLFSIMKSCFNETKMETIFPSKYAIWQWENENLIKEHIESGLPTIVDEQKLIMERDELVEKVFDFFQLWLQFFVISEVPYKHWILPYFSRMKHFEKGDQLNRWLTALTEPGKSYILSEHLYPPCLKTWNGKVIDAFQLVLLLTEPEKEREPWSIELYLKEWETGYLNSVRAIYDGKHSYRKNPIPFLKIKWPEIKDHYPINKMTILEPLILLSTEETTQFLLHHAENVENSGISILVPQAIKNNQSIPSIHGNIALNTTPFSNSQGGKRKINWTFLVDDIPVEENMFKQWVEDKRQLIFLKDHWVMWNLSLAEKLLTHYQSQKDGEEFFNSLRKAITKDEKASHKNSETILDQGEISWTLHPSWREDTISEHMTLDEKWVNKLRSYQKEGVEWLLKMRSYSLGACLGDDMGLGKTIQTIAYMDTVKHQETVSSPFLIICPTSVVMNWIQEIVGFAPSMHYSIHEGKMEERRRLLPGKLANADIIVTSYPLAVRDMDLFRNHEWSGLILDEAQKLKNVSSKQRKAIKQFRSCHTIALTGTPVENEPKELWSIMDLLNPGYLKDESWFQSRFVTNKGDKLEKGRMSELQTLIRPFILRRTKKQYQKELTLPLKEEKQHTVTLSEEQLILYEAVVEQFFDQLPNATDFERRAHLFRVISKLKQICNHPAHFLKEPWSHQLKGRSGKWDDCFLLLNDLKNRDKKTLLFTQYKFMGDLIQNSLQLHWDQNIPFFHGQLSKEQRLLMINNFQNSEDIPLMIVSLRAGGFGINLTAASQVIHYDRWWNPAVENQATDRVYRIGQLKPVTVHTFLTKGTIEEKLDILIKEKLALQNQLIGQSNSPLWNFDDDELEELLEIRK</sequence>
<protein>
    <submittedName>
        <fullName evidence="4">DEAD/DEAH box helicase</fullName>
    </submittedName>
</protein>
<dbReference type="EMBL" id="JAHQCS010000073">
    <property type="protein sequence ID" value="MBU9711475.1"/>
    <property type="molecule type" value="Genomic_DNA"/>
</dbReference>
<accession>A0ABS6JCS9</accession>
<dbReference type="PROSITE" id="PS51194">
    <property type="entry name" value="HELICASE_CTER"/>
    <property type="match status" value="1"/>
</dbReference>
<dbReference type="GO" id="GO:0004386">
    <property type="term" value="F:helicase activity"/>
    <property type="evidence" value="ECO:0007669"/>
    <property type="project" value="UniProtKB-KW"/>
</dbReference>
<keyword evidence="4" id="KW-0067">ATP-binding</keyword>
<gene>
    <name evidence="4" type="ORF">KS419_06990</name>
</gene>
<dbReference type="Proteomes" id="UP000784880">
    <property type="component" value="Unassembled WGS sequence"/>
</dbReference>
<evidence type="ECO:0000256" key="1">
    <source>
        <dbReference type="ARBA" id="ARBA00022801"/>
    </source>
</evidence>
<dbReference type="PROSITE" id="PS51192">
    <property type="entry name" value="HELICASE_ATP_BIND_1"/>
    <property type="match status" value="1"/>
</dbReference>
<organism evidence="4 5">
    <name type="scientific">Evansella tamaricis</name>
    <dbReference type="NCBI Taxonomy" id="2069301"/>
    <lineage>
        <taxon>Bacteria</taxon>
        <taxon>Bacillati</taxon>
        <taxon>Bacillota</taxon>
        <taxon>Bacilli</taxon>
        <taxon>Bacillales</taxon>
        <taxon>Bacillaceae</taxon>
        <taxon>Evansella</taxon>
    </lineage>
</organism>
<keyword evidence="1" id="KW-0378">Hydrolase</keyword>
<keyword evidence="4" id="KW-0547">Nucleotide-binding</keyword>
<keyword evidence="4" id="KW-0347">Helicase</keyword>
<feature type="domain" description="Helicase C-terminal" evidence="3">
    <location>
        <begin position="796"/>
        <end position="954"/>
    </location>
</feature>
<feature type="domain" description="Helicase ATP-binding" evidence="2">
    <location>
        <begin position="505"/>
        <end position="668"/>
    </location>
</feature>
<dbReference type="Pfam" id="PF00271">
    <property type="entry name" value="Helicase_C"/>
    <property type="match status" value="1"/>
</dbReference>
<dbReference type="InterPro" id="IPR014001">
    <property type="entry name" value="Helicase_ATP-bd"/>
</dbReference>
<evidence type="ECO:0000313" key="5">
    <source>
        <dbReference type="Proteomes" id="UP000784880"/>
    </source>
</evidence>
<evidence type="ECO:0000259" key="3">
    <source>
        <dbReference type="PROSITE" id="PS51194"/>
    </source>
</evidence>